<evidence type="ECO:0000313" key="2">
    <source>
        <dbReference type="Proteomes" id="UP000726777"/>
    </source>
</evidence>
<sequence length="158" mass="18451">MHSIISTHLCFHNRKSFINVYSVVSKFDLEQLLDNLEVVTKVLSSGRKLCDEMTKRANRVIKLIVALSQKKEEKHPQPEMIKNKYHIHDQRLLNQLFSEVKGYSIIRGGDSINKSYFNKNELVVVSYVEGEVTECKCSSISVFEQELERLAFFYKEEF</sequence>
<name>A0A9Q3U9G8_VIBPH</name>
<dbReference type="Proteomes" id="UP000726777">
    <property type="component" value="Unassembled WGS sequence"/>
</dbReference>
<organism evidence="1 2">
    <name type="scientific">Vibrio parahaemolyticus</name>
    <dbReference type="NCBI Taxonomy" id="670"/>
    <lineage>
        <taxon>Bacteria</taxon>
        <taxon>Pseudomonadati</taxon>
        <taxon>Pseudomonadota</taxon>
        <taxon>Gammaproteobacteria</taxon>
        <taxon>Vibrionales</taxon>
        <taxon>Vibrionaceae</taxon>
        <taxon>Vibrio</taxon>
    </lineage>
</organism>
<accession>A0A9Q3U9G8</accession>
<dbReference type="RefSeq" id="WP_228085391.1">
    <property type="nucleotide sequence ID" value="NZ_JACVHL010000002.1"/>
</dbReference>
<reference evidence="1" key="1">
    <citation type="submission" date="2020-09" db="EMBL/GenBank/DDBJ databases">
        <title>Genome sequence of Vibrio parahaemolyticus isolates.</title>
        <authorList>
            <person name="Hammerl J.A."/>
            <person name="Strauch E."/>
        </authorList>
    </citation>
    <scope>NUCLEOTIDE SEQUENCE</scope>
    <source>
        <strain evidence="1">17-VB00146</strain>
    </source>
</reference>
<protein>
    <submittedName>
        <fullName evidence="1">Uncharacterized protein</fullName>
    </submittedName>
</protein>
<proteinExistence type="predicted"/>
<gene>
    <name evidence="1" type="ORF">IB292_01685</name>
</gene>
<dbReference type="EMBL" id="JACVHL010000002">
    <property type="protein sequence ID" value="MCC3803737.1"/>
    <property type="molecule type" value="Genomic_DNA"/>
</dbReference>
<comment type="caution">
    <text evidence="1">The sequence shown here is derived from an EMBL/GenBank/DDBJ whole genome shotgun (WGS) entry which is preliminary data.</text>
</comment>
<evidence type="ECO:0000313" key="1">
    <source>
        <dbReference type="EMBL" id="MCC3803737.1"/>
    </source>
</evidence>
<dbReference type="AlphaFoldDB" id="A0A9Q3U9G8"/>